<protein>
    <submittedName>
        <fullName evidence="2">Uncharacterized protein</fullName>
    </submittedName>
</protein>
<organism evidence="2 3">
    <name type="scientific">Candidatus Woesebacteria bacterium GW2011_GWE1_41_24</name>
    <dbReference type="NCBI Taxonomy" id="1618597"/>
    <lineage>
        <taxon>Bacteria</taxon>
        <taxon>Candidatus Woeseibacteriota</taxon>
    </lineage>
</organism>
<keyword evidence="1" id="KW-0472">Membrane</keyword>
<gene>
    <name evidence="2" type="ORF">UU57_C0034G0003</name>
</gene>
<dbReference type="Proteomes" id="UP000034286">
    <property type="component" value="Unassembled WGS sequence"/>
</dbReference>
<evidence type="ECO:0000313" key="2">
    <source>
        <dbReference type="EMBL" id="KKS03522.1"/>
    </source>
</evidence>
<proteinExistence type="predicted"/>
<evidence type="ECO:0000256" key="1">
    <source>
        <dbReference type="SAM" id="Phobius"/>
    </source>
</evidence>
<evidence type="ECO:0000313" key="3">
    <source>
        <dbReference type="Proteomes" id="UP000034286"/>
    </source>
</evidence>
<sequence>LATWATESVSSSIDLNLYHPKLYFARDNYIIVYMRYVTLVIKVLVIFAVILLGYYFIYLLPHKGEIKEASSHYSNLVQNRTAYVNLTKLDSKSPSFDIQKSNLVGIIKETNAKGLEKPINEEERRFFEKQNEILDRVFATDSYEEGVAILKSDESIKLLIDQSNLIDQIKKNIEG</sequence>
<feature type="non-terminal residue" evidence="2">
    <location>
        <position position="1"/>
    </location>
</feature>
<comment type="caution">
    <text evidence="2">The sequence shown here is derived from an EMBL/GenBank/DDBJ whole genome shotgun (WGS) entry which is preliminary data.</text>
</comment>
<accession>A0A0G0VV16</accession>
<name>A0A0G0VV16_9BACT</name>
<feature type="transmembrane region" description="Helical" evidence="1">
    <location>
        <begin position="33"/>
        <end position="57"/>
    </location>
</feature>
<reference evidence="2 3" key="1">
    <citation type="journal article" date="2015" name="Nature">
        <title>rRNA introns, odd ribosomes, and small enigmatic genomes across a large radiation of phyla.</title>
        <authorList>
            <person name="Brown C.T."/>
            <person name="Hug L.A."/>
            <person name="Thomas B.C."/>
            <person name="Sharon I."/>
            <person name="Castelle C.J."/>
            <person name="Singh A."/>
            <person name="Wilkins M.J."/>
            <person name="Williams K.H."/>
            <person name="Banfield J.F."/>
        </authorList>
    </citation>
    <scope>NUCLEOTIDE SEQUENCE [LARGE SCALE GENOMIC DNA]</scope>
</reference>
<dbReference type="EMBL" id="LCBD01000034">
    <property type="protein sequence ID" value="KKS03522.1"/>
    <property type="molecule type" value="Genomic_DNA"/>
</dbReference>
<keyword evidence="1" id="KW-1133">Transmembrane helix</keyword>
<keyword evidence="1" id="KW-0812">Transmembrane</keyword>
<dbReference type="AlphaFoldDB" id="A0A0G0VV16"/>